<dbReference type="InterPro" id="IPR016895">
    <property type="entry name" value="UCP028680"/>
</dbReference>
<dbReference type="RefSeq" id="WP_029626850.1">
    <property type="nucleotide sequence ID" value="NZ_CAWNHI010000001.1"/>
</dbReference>
<evidence type="ECO:0000256" key="1">
    <source>
        <dbReference type="SAM" id="SignalP"/>
    </source>
</evidence>
<keyword evidence="1" id="KW-0732">Signal</keyword>
<accession>A0A223MZI2</accession>
<protein>
    <submittedName>
        <fullName evidence="2">Uncharacterized protein</fullName>
    </submittedName>
</protein>
<dbReference type="Proteomes" id="UP000215148">
    <property type="component" value="Chromosome 1"/>
</dbReference>
<dbReference type="KEGG" id="vqi:CCZ37_10350"/>
<dbReference type="AlphaFoldDB" id="A0A223MZI2"/>
<dbReference type="PIRSF" id="PIRSF028680">
    <property type="entry name" value="UCP028680"/>
    <property type="match status" value="1"/>
</dbReference>
<gene>
    <name evidence="2" type="ORF">CCZ37_10350</name>
</gene>
<evidence type="ECO:0000313" key="2">
    <source>
        <dbReference type="EMBL" id="ASU22965.1"/>
    </source>
</evidence>
<reference evidence="2 3" key="1">
    <citation type="submission" date="2017-08" db="EMBL/GenBank/DDBJ databases">
        <title>The Vibrio qinghaiensis sp.-Q67 is a luminous bacteria isolated firstly from Qinghai lake, Qinghai province, China, which has been proved to be very sensitive to detect environmental and food pollutants. Therefore, complete genome analysis of V. qinghaiensis sp.-Q67 highlights the potential application of this strain on detection of hazards in the contaminated environments.</title>
        <authorList>
            <person name="Gong L."/>
        </authorList>
    </citation>
    <scope>NUCLEOTIDE SEQUENCE [LARGE SCALE GENOMIC DNA]</scope>
    <source>
        <strain evidence="2 3">Q67</strain>
    </source>
</reference>
<feature type="signal peptide" evidence="1">
    <location>
        <begin position="1"/>
        <end position="32"/>
    </location>
</feature>
<proteinExistence type="predicted"/>
<name>A0A223MZI2_9VIBR</name>
<feature type="chain" id="PRO_5011224398" evidence="1">
    <location>
        <begin position="33"/>
        <end position="167"/>
    </location>
</feature>
<sequence length="167" mass="18404">MDAVTQNKNKERQMKLKVALCLFLLVSLSSMANTLPALPSSQSQSPHRLFLSSESDNQQFDSWTIDGGYSYNLFDNLDLYIGARINNSDYGSESGFLSGLSYQLTPKLSLKSTLRSAASNPNDTSSAGAMAAELSSRLQVSENLDLHATLDYQEWQQGVQFGVGFRF</sequence>
<evidence type="ECO:0000313" key="3">
    <source>
        <dbReference type="Proteomes" id="UP000215148"/>
    </source>
</evidence>
<dbReference type="EMBL" id="CP022741">
    <property type="protein sequence ID" value="ASU22965.1"/>
    <property type="molecule type" value="Genomic_DNA"/>
</dbReference>
<keyword evidence="3" id="KW-1185">Reference proteome</keyword>
<organism evidence="2 3">
    <name type="scientific">Vibrio qinghaiensis</name>
    <dbReference type="NCBI Taxonomy" id="2025808"/>
    <lineage>
        <taxon>Bacteria</taxon>
        <taxon>Pseudomonadati</taxon>
        <taxon>Pseudomonadota</taxon>
        <taxon>Gammaproteobacteria</taxon>
        <taxon>Vibrionales</taxon>
        <taxon>Vibrionaceae</taxon>
        <taxon>Vibrio</taxon>
    </lineage>
</organism>
<dbReference type="SUPFAM" id="SSF56935">
    <property type="entry name" value="Porins"/>
    <property type="match status" value="1"/>
</dbReference>